<keyword evidence="1" id="KW-0732">Signal</keyword>
<protein>
    <submittedName>
        <fullName evidence="2">Uncharacterized protein</fullName>
    </submittedName>
</protein>
<sequence>MTIILLLISSVTDMELEGANRSCGHPLLFSLVFSSTPSSYVLTNCHIPNNFL</sequence>
<name>A0A0E9SI77_ANGAN</name>
<feature type="signal peptide" evidence="1">
    <location>
        <begin position="1"/>
        <end position="18"/>
    </location>
</feature>
<organism evidence="2">
    <name type="scientific">Anguilla anguilla</name>
    <name type="common">European freshwater eel</name>
    <name type="synonym">Muraena anguilla</name>
    <dbReference type="NCBI Taxonomy" id="7936"/>
    <lineage>
        <taxon>Eukaryota</taxon>
        <taxon>Metazoa</taxon>
        <taxon>Chordata</taxon>
        <taxon>Craniata</taxon>
        <taxon>Vertebrata</taxon>
        <taxon>Euteleostomi</taxon>
        <taxon>Actinopterygii</taxon>
        <taxon>Neopterygii</taxon>
        <taxon>Teleostei</taxon>
        <taxon>Anguilliformes</taxon>
        <taxon>Anguillidae</taxon>
        <taxon>Anguilla</taxon>
    </lineage>
</organism>
<feature type="chain" id="PRO_5002432195" evidence="1">
    <location>
        <begin position="19"/>
        <end position="52"/>
    </location>
</feature>
<dbReference type="AlphaFoldDB" id="A0A0E9SI77"/>
<dbReference type="EMBL" id="GBXM01067498">
    <property type="protein sequence ID" value="JAH41079.1"/>
    <property type="molecule type" value="Transcribed_RNA"/>
</dbReference>
<proteinExistence type="predicted"/>
<evidence type="ECO:0000313" key="2">
    <source>
        <dbReference type="EMBL" id="JAH41079.1"/>
    </source>
</evidence>
<reference evidence="2" key="1">
    <citation type="submission" date="2014-11" db="EMBL/GenBank/DDBJ databases">
        <authorList>
            <person name="Amaro Gonzalez C."/>
        </authorList>
    </citation>
    <scope>NUCLEOTIDE SEQUENCE</scope>
</reference>
<reference evidence="2" key="2">
    <citation type="journal article" date="2015" name="Fish Shellfish Immunol.">
        <title>Early steps in the European eel (Anguilla anguilla)-Vibrio vulnificus interaction in the gills: Role of the RtxA13 toxin.</title>
        <authorList>
            <person name="Callol A."/>
            <person name="Pajuelo D."/>
            <person name="Ebbesson L."/>
            <person name="Teles M."/>
            <person name="MacKenzie S."/>
            <person name="Amaro C."/>
        </authorList>
    </citation>
    <scope>NUCLEOTIDE SEQUENCE</scope>
</reference>
<evidence type="ECO:0000256" key="1">
    <source>
        <dbReference type="SAM" id="SignalP"/>
    </source>
</evidence>
<accession>A0A0E9SI77</accession>